<feature type="region of interest" description="Disordered" evidence="1">
    <location>
        <begin position="34"/>
        <end position="60"/>
    </location>
</feature>
<name>A0A2I0V8U2_9ASPA</name>
<gene>
    <name evidence="2" type="ORF">MA16_Dca027646</name>
</gene>
<dbReference type="EMBL" id="KZ504055">
    <property type="protein sequence ID" value="PKU59827.1"/>
    <property type="molecule type" value="Genomic_DNA"/>
</dbReference>
<reference evidence="2 3" key="2">
    <citation type="journal article" date="2017" name="Nature">
        <title>The Apostasia genome and the evolution of orchids.</title>
        <authorList>
            <person name="Zhang G.Q."/>
            <person name="Liu K.W."/>
            <person name="Li Z."/>
            <person name="Lohaus R."/>
            <person name="Hsiao Y.Y."/>
            <person name="Niu S.C."/>
            <person name="Wang J.Y."/>
            <person name="Lin Y.C."/>
            <person name="Xu Q."/>
            <person name="Chen L.J."/>
            <person name="Yoshida K."/>
            <person name="Fujiwara S."/>
            <person name="Wang Z.W."/>
            <person name="Zhang Y.Q."/>
            <person name="Mitsuda N."/>
            <person name="Wang M."/>
            <person name="Liu G.H."/>
            <person name="Pecoraro L."/>
            <person name="Huang H.X."/>
            <person name="Xiao X.J."/>
            <person name="Lin M."/>
            <person name="Wu X.Y."/>
            <person name="Wu W.L."/>
            <person name="Chen Y.Y."/>
            <person name="Chang S.B."/>
            <person name="Sakamoto S."/>
            <person name="Ohme-Takagi M."/>
            <person name="Yagi M."/>
            <person name="Zeng S.J."/>
            <person name="Shen C.Y."/>
            <person name="Yeh C.M."/>
            <person name="Luo Y.B."/>
            <person name="Tsai W.C."/>
            <person name="Van de Peer Y."/>
            <person name="Liu Z.J."/>
        </authorList>
    </citation>
    <scope>NUCLEOTIDE SEQUENCE [LARGE SCALE GENOMIC DNA]</scope>
    <source>
        <tissue evidence="2">The whole plant</tissue>
    </source>
</reference>
<dbReference type="AlphaFoldDB" id="A0A2I0V8U2"/>
<protein>
    <submittedName>
        <fullName evidence="2">Uncharacterized protein</fullName>
    </submittedName>
</protein>
<evidence type="ECO:0000256" key="1">
    <source>
        <dbReference type="SAM" id="MobiDB-lite"/>
    </source>
</evidence>
<keyword evidence="3" id="KW-1185">Reference proteome</keyword>
<sequence length="60" mass="6894">MGFKQPLPFTARLKPVIPRTNRFKMEKELSQLGPIEELPRKRKKEGSDINCGGEASPFFF</sequence>
<accession>A0A2I0V8U2</accession>
<proteinExistence type="predicted"/>
<reference evidence="2 3" key="1">
    <citation type="journal article" date="2016" name="Sci. Rep.">
        <title>The Dendrobium catenatum Lindl. genome sequence provides insights into polysaccharide synthase, floral development and adaptive evolution.</title>
        <authorList>
            <person name="Zhang G.Q."/>
            <person name="Xu Q."/>
            <person name="Bian C."/>
            <person name="Tsai W.C."/>
            <person name="Yeh C.M."/>
            <person name="Liu K.W."/>
            <person name="Yoshida K."/>
            <person name="Zhang L.S."/>
            <person name="Chang S.B."/>
            <person name="Chen F."/>
            <person name="Shi Y."/>
            <person name="Su Y.Y."/>
            <person name="Zhang Y.Q."/>
            <person name="Chen L.J."/>
            <person name="Yin Y."/>
            <person name="Lin M."/>
            <person name="Huang H."/>
            <person name="Deng H."/>
            <person name="Wang Z.W."/>
            <person name="Zhu S.L."/>
            <person name="Zhao X."/>
            <person name="Deng C."/>
            <person name="Niu S.C."/>
            <person name="Huang J."/>
            <person name="Wang M."/>
            <person name="Liu G.H."/>
            <person name="Yang H.J."/>
            <person name="Xiao X.J."/>
            <person name="Hsiao Y.Y."/>
            <person name="Wu W.L."/>
            <person name="Chen Y.Y."/>
            <person name="Mitsuda N."/>
            <person name="Ohme-Takagi M."/>
            <person name="Luo Y.B."/>
            <person name="Van de Peer Y."/>
            <person name="Liu Z.J."/>
        </authorList>
    </citation>
    <scope>NUCLEOTIDE SEQUENCE [LARGE SCALE GENOMIC DNA]</scope>
    <source>
        <tissue evidence="2">The whole plant</tissue>
    </source>
</reference>
<evidence type="ECO:0000313" key="2">
    <source>
        <dbReference type="EMBL" id="PKU59827.1"/>
    </source>
</evidence>
<dbReference type="Proteomes" id="UP000233837">
    <property type="component" value="Unassembled WGS sequence"/>
</dbReference>
<evidence type="ECO:0000313" key="3">
    <source>
        <dbReference type="Proteomes" id="UP000233837"/>
    </source>
</evidence>
<organism evidence="2 3">
    <name type="scientific">Dendrobium catenatum</name>
    <dbReference type="NCBI Taxonomy" id="906689"/>
    <lineage>
        <taxon>Eukaryota</taxon>
        <taxon>Viridiplantae</taxon>
        <taxon>Streptophyta</taxon>
        <taxon>Embryophyta</taxon>
        <taxon>Tracheophyta</taxon>
        <taxon>Spermatophyta</taxon>
        <taxon>Magnoliopsida</taxon>
        <taxon>Liliopsida</taxon>
        <taxon>Asparagales</taxon>
        <taxon>Orchidaceae</taxon>
        <taxon>Epidendroideae</taxon>
        <taxon>Malaxideae</taxon>
        <taxon>Dendrobiinae</taxon>
        <taxon>Dendrobium</taxon>
    </lineage>
</organism>